<comment type="similarity">
    <text evidence="1">Belongs to the trichodiene synthase family.</text>
</comment>
<proteinExistence type="inferred from homology"/>
<sequence length="326" mass="36499">MSLHVLSQMVDISGDLTVNKEDLINVSKSSIGRLLQKFHVTPAKIPQDFELESKARTVTDEWTFGIRPQIRTGVNFATVAFAHITDIETKVAVALYCALIAGMDDPARLSANAVISSEPFRKLCSGSARYDPGIPGALFKLLVKTHELFPPFAANTIYISVLQFLNGAMLENEYDSGGFDLTKSALRFVEYQRYLTGISDGFACFIWEGAKFPDERVYASAIPDAGIFMNYVNDVFSFYKEELAGETTTYIHNRALVSGKALPETLHDVIDDAFAAAERVRNVLSGEAREVWDSFEKGFIVFHIGDRRYRLQEVLGTEYFLDRAEW</sequence>
<dbReference type="SFLD" id="SFLDS00005">
    <property type="entry name" value="Isoprenoid_Synthase_Type_I"/>
    <property type="match status" value="1"/>
</dbReference>
<dbReference type="Proteomes" id="UP000076871">
    <property type="component" value="Unassembled WGS sequence"/>
</dbReference>
<dbReference type="SFLD" id="SFLDG01021">
    <property type="entry name" value="Trichodiene_Synthase_Like"/>
    <property type="match status" value="1"/>
</dbReference>
<dbReference type="RefSeq" id="XP_040757761.1">
    <property type="nucleotide sequence ID" value="XM_040914806.1"/>
</dbReference>
<evidence type="ECO:0000313" key="4">
    <source>
        <dbReference type="Proteomes" id="UP000076871"/>
    </source>
</evidence>
<organism evidence="3 4">
    <name type="scientific">Laetiporus sulphureus 93-53</name>
    <dbReference type="NCBI Taxonomy" id="1314785"/>
    <lineage>
        <taxon>Eukaryota</taxon>
        <taxon>Fungi</taxon>
        <taxon>Dikarya</taxon>
        <taxon>Basidiomycota</taxon>
        <taxon>Agaricomycotina</taxon>
        <taxon>Agaricomycetes</taxon>
        <taxon>Polyporales</taxon>
        <taxon>Laetiporus</taxon>
    </lineage>
</organism>
<dbReference type="AlphaFoldDB" id="A0A165B0Y0"/>
<evidence type="ECO:0000313" key="3">
    <source>
        <dbReference type="EMBL" id="KZT00021.1"/>
    </source>
</evidence>
<keyword evidence="2" id="KW-0456">Lyase</keyword>
<dbReference type="Pfam" id="PF06330">
    <property type="entry name" value="TRI5"/>
    <property type="match status" value="1"/>
</dbReference>
<name>A0A165B0Y0_9APHY</name>
<protein>
    <submittedName>
        <fullName evidence="3">Terpenoid synthase</fullName>
    </submittedName>
</protein>
<dbReference type="EMBL" id="KV427700">
    <property type="protein sequence ID" value="KZT00021.1"/>
    <property type="molecule type" value="Genomic_DNA"/>
</dbReference>
<dbReference type="Gene3D" id="1.10.600.10">
    <property type="entry name" value="Farnesyl Diphosphate Synthase"/>
    <property type="match status" value="1"/>
</dbReference>
<dbReference type="OrthoDB" id="2998174at2759"/>
<dbReference type="GO" id="GO:0016838">
    <property type="term" value="F:carbon-oxygen lyase activity, acting on phosphates"/>
    <property type="evidence" value="ECO:0007669"/>
    <property type="project" value="InterPro"/>
</dbReference>
<dbReference type="GeneID" id="63831833"/>
<dbReference type="STRING" id="1314785.A0A165B0Y0"/>
<accession>A0A165B0Y0</accession>
<dbReference type="SUPFAM" id="SSF48576">
    <property type="entry name" value="Terpenoid synthases"/>
    <property type="match status" value="1"/>
</dbReference>
<reference evidence="3 4" key="1">
    <citation type="journal article" date="2016" name="Mol. Biol. Evol.">
        <title>Comparative Genomics of Early-Diverging Mushroom-Forming Fungi Provides Insights into the Origins of Lignocellulose Decay Capabilities.</title>
        <authorList>
            <person name="Nagy L.G."/>
            <person name="Riley R."/>
            <person name="Tritt A."/>
            <person name="Adam C."/>
            <person name="Daum C."/>
            <person name="Floudas D."/>
            <person name="Sun H."/>
            <person name="Yadav J.S."/>
            <person name="Pangilinan J."/>
            <person name="Larsson K.H."/>
            <person name="Matsuura K."/>
            <person name="Barry K."/>
            <person name="Labutti K."/>
            <person name="Kuo R."/>
            <person name="Ohm R.A."/>
            <person name="Bhattacharya S.S."/>
            <person name="Shirouzu T."/>
            <person name="Yoshinaga Y."/>
            <person name="Martin F.M."/>
            <person name="Grigoriev I.V."/>
            <person name="Hibbett D.S."/>
        </authorList>
    </citation>
    <scope>NUCLEOTIDE SEQUENCE [LARGE SCALE GENOMIC DNA]</scope>
    <source>
        <strain evidence="3 4">93-53</strain>
    </source>
</reference>
<dbReference type="InParanoid" id="A0A165B0Y0"/>
<evidence type="ECO:0000256" key="2">
    <source>
        <dbReference type="ARBA" id="ARBA00023239"/>
    </source>
</evidence>
<dbReference type="InterPro" id="IPR024652">
    <property type="entry name" value="Trichodiene_synth"/>
</dbReference>
<evidence type="ECO:0000256" key="1">
    <source>
        <dbReference type="ARBA" id="ARBA00007946"/>
    </source>
</evidence>
<gene>
    <name evidence="3" type="ORF">LAESUDRAFT_816739</name>
</gene>
<dbReference type="InterPro" id="IPR008949">
    <property type="entry name" value="Isoprenoid_synthase_dom_sf"/>
</dbReference>
<keyword evidence="4" id="KW-1185">Reference proteome</keyword>